<reference evidence="1" key="1">
    <citation type="submission" date="2019-05" db="EMBL/GenBank/DDBJ databases">
        <authorList>
            <person name="Piombo E."/>
        </authorList>
    </citation>
    <scope>NUCLEOTIDE SEQUENCE</scope>
    <source>
        <strain evidence="1">C2S</strain>
    </source>
</reference>
<comment type="caution">
    <text evidence="1">The sequence shown here is derived from an EMBL/GenBank/DDBJ whole genome shotgun (WGS) entry which is preliminary data.</text>
</comment>
<protein>
    <submittedName>
        <fullName evidence="1">Uncharacterized protein</fullName>
    </submittedName>
</protein>
<name>A0A2H3RZZ1_FUSFU</name>
<proteinExistence type="predicted"/>
<gene>
    <name evidence="1" type="ORF">C2S_5020</name>
</gene>
<dbReference type="EMBL" id="CABFJX010000090">
    <property type="protein sequence ID" value="VTT62787.1"/>
    <property type="molecule type" value="Genomic_DNA"/>
</dbReference>
<dbReference type="AlphaFoldDB" id="A0A2H3RZZ1"/>
<dbReference type="OrthoDB" id="10408017at2759"/>
<accession>A0A2H3RZZ1</accession>
<evidence type="ECO:0000313" key="1">
    <source>
        <dbReference type="EMBL" id="VTT62787.1"/>
    </source>
</evidence>
<evidence type="ECO:0000313" key="2">
    <source>
        <dbReference type="Proteomes" id="UP000760494"/>
    </source>
</evidence>
<sequence length="179" mass="19673">MDSEPLVSGCESRSCIEDNEPNEQAALRYIAPIKNKLSSVFFTEAFSKTRALNLVLSNHVVTVELLIATSAYSHDAVFSDRMSVPSRYLRIDLQVSMDLFDNSALSDTIDLKGMVFDSKVRPIRDRKTGQSPLTTACTSALSVASSSKLSRSPSAKLRAIRLENYGARRIKDDKPLAGV</sequence>
<dbReference type="Proteomes" id="UP000760494">
    <property type="component" value="Unassembled WGS sequence"/>
</dbReference>
<organism evidence="1 2">
    <name type="scientific">Fusarium fujikuroi</name>
    <name type="common">Bakanae and foot rot disease fungus</name>
    <name type="synonym">Gibberella fujikuroi</name>
    <dbReference type="NCBI Taxonomy" id="5127"/>
    <lineage>
        <taxon>Eukaryota</taxon>
        <taxon>Fungi</taxon>
        <taxon>Dikarya</taxon>
        <taxon>Ascomycota</taxon>
        <taxon>Pezizomycotina</taxon>
        <taxon>Sordariomycetes</taxon>
        <taxon>Hypocreomycetidae</taxon>
        <taxon>Hypocreales</taxon>
        <taxon>Nectriaceae</taxon>
        <taxon>Fusarium</taxon>
        <taxon>Fusarium fujikuroi species complex</taxon>
    </lineage>
</organism>